<dbReference type="InterPro" id="IPR006311">
    <property type="entry name" value="TAT_signal"/>
</dbReference>
<dbReference type="PANTHER" id="PTHR46211:SF14">
    <property type="entry name" value="GLYCEROPHOSPHODIESTER PHOSPHODIESTERASE"/>
    <property type="match status" value="1"/>
</dbReference>
<dbReference type="GO" id="GO:0006629">
    <property type="term" value="P:lipid metabolic process"/>
    <property type="evidence" value="ECO:0007669"/>
    <property type="project" value="InterPro"/>
</dbReference>
<dbReference type="EMBL" id="AJJQ01000036">
    <property type="protein sequence ID" value="EID50844.1"/>
    <property type="molecule type" value="Genomic_DNA"/>
</dbReference>
<evidence type="ECO:0000259" key="2">
    <source>
        <dbReference type="PROSITE" id="PS51704"/>
    </source>
</evidence>
<proteinExistence type="predicted"/>
<accession>I0USJ1</accession>
<dbReference type="SUPFAM" id="SSF51695">
    <property type="entry name" value="PLC-like phosphodiesterases"/>
    <property type="match status" value="1"/>
</dbReference>
<protein>
    <submittedName>
        <fullName evidence="3">Glycerophosphodiester phosphodiesterase domain protein</fullName>
    </submittedName>
</protein>
<name>I0USJ1_9MICC</name>
<evidence type="ECO:0000256" key="1">
    <source>
        <dbReference type="SAM" id="SignalP"/>
    </source>
</evidence>
<feature type="chain" id="PRO_5003634204" evidence="1">
    <location>
        <begin position="42"/>
        <end position="545"/>
    </location>
</feature>
<feature type="signal peptide" evidence="1">
    <location>
        <begin position="1"/>
        <end position="41"/>
    </location>
</feature>
<evidence type="ECO:0000313" key="4">
    <source>
        <dbReference type="Proteomes" id="UP000004863"/>
    </source>
</evidence>
<dbReference type="PANTHER" id="PTHR46211">
    <property type="entry name" value="GLYCEROPHOSPHORYL DIESTER PHOSPHODIESTERASE"/>
    <property type="match status" value="1"/>
</dbReference>
<dbReference type="Pfam" id="PF03009">
    <property type="entry name" value="GDPD"/>
    <property type="match status" value="1"/>
</dbReference>
<dbReference type="PROSITE" id="PS51318">
    <property type="entry name" value="TAT"/>
    <property type="match status" value="1"/>
</dbReference>
<organism evidence="3 4">
    <name type="scientific">Rothia aeria F0474</name>
    <dbReference type="NCBI Taxonomy" id="1125724"/>
    <lineage>
        <taxon>Bacteria</taxon>
        <taxon>Bacillati</taxon>
        <taxon>Actinomycetota</taxon>
        <taxon>Actinomycetes</taxon>
        <taxon>Micrococcales</taxon>
        <taxon>Micrococcaceae</taxon>
        <taxon>Rothia</taxon>
    </lineage>
</organism>
<dbReference type="CDD" id="cd08556">
    <property type="entry name" value="GDPD"/>
    <property type="match status" value="1"/>
</dbReference>
<keyword evidence="1" id="KW-0732">Signal</keyword>
<dbReference type="PROSITE" id="PS51704">
    <property type="entry name" value="GP_PDE"/>
    <property type="match status" value="1"/>
</dbReference>
<dbReference type="InterPro" id="IPR030395">
    <property type="entry name" value="GP_PDE_dom"/>
</dbReference>
<keyword evidence="4" id="KW-1185">Reference proteome</keyword>
<dbReference type="Gene3D" id="3.20.20.190">
    <property type="entry name" value="Phosphatidylinositol (PI) phosphodiesterase"/>
    <property type="match status" value="1"/>
</dbReference>
<reference evidence="3" key="1">
    <citation type="submission" date="2012-03" db="EMBL/GenBank/DDBJ databases">
        <authorList>
            <person name="Durkin A.S."/>
            <person name="McCorrison J."/>
            <person name="Torralba M."/>
            <person name="Gillis M."/>
            <person name="Methe B."/>
            <person name="Sutton G."/>
            <person name="Nelson K.E."/>
        </authorList>
    </citation>
    <scope>NUCLEOTIDE SEQUENCE [LARGE SCALE GENOMIC DNA]</scope>
    <source>
        <strain evidence="3">F0474</strain>
    </source>
</reference>
<dbReference type="InterPro" id="IPR017946">
    <property type="entry name" value="PLC-like_Pdiesterase_TIM-brl"/>
</dbReference>
<feature type="domain" description="GP-PDE" evidence="2">
    <location>
        <begin position="72"/>
        <end position="326"/>
    </location>
</feature>
<dbReference type="GO" id="GO:0008081">
    <property type="term" value="F:phosphoric diester hydrolase activity"/>
    <property type="evidence" value="ECO:0007669"/>
    <property type="project" value="InterPro"/>
</dbReference>
<dbReference type="PATRIC" id="fig|1125724.3.peg.1428"/>
<dbReference type="Proteomes" id="UP000004863">
    <property type="component" value="Unassembled WGS sequence"/>
</dbReference>
<sequence>MNEGDYPMTTFNFNLNRRAFIGAGTLGAAASVFGTASSASAAEARQNAAPQAQGTLPGAVSTAAHNFIRRQEFFIAHRGAGDVNPEHTAYAYAESVRRGAEAVEISVRTTSDGRLVCMHDETLQRTTGSNMVVRHNTYVRLRSVYVNMRETLGEGAPLELIPTLDEALDSIDAINRNTILFIEAKDGQGQRLLLETIKRRNLAARTVVKVYRDGNGKYDPNSRFLTQAKAAGCQTWCYFDANDSQPGIQRMAASATVDAIGVPFYENTRGTASGSMSVENVRKVVGYGKPVIVWEIHRRSVHQRFRALGVRGFMCPDPYWITGGNLDPNLKLGEGRRLHGMIPAEVTNPRDMPDYSRGALVHSQPHDESVLLGPLVSMTTRQNYTLDFSMRWENRLPATTWQYGYLVFGREHDGPFGIASKFRGEATDGCYVLTLRPGGRVRDENGKYLSGDIAQVLRYDPAKRGKEPVVLHTMKLEKPLAANRNIDGKIIVKKDFFYYVINGQYSPRLNDTAHRGPYVHFGRYHGNSNGGSLALTRMVARESWA</sequence>
<comment type="caution">
    <text evidence="3">The sequence shown here is derived from an EMBL/GenBank/DDBJ whole genome shotgun (WGS) entry which is preliminary data.</text>
</comment>
<gene>
    <name evidence="3" type="ORF">HMPREF1324_0150</name>
</gene>
<evidence type="ECO:0000313" key="3">
    <source>
        <dbReference type="EMBL" id="EID50844.1"/>
    </source>
</evidence>
<dbReference type="AlphaFoldDB" id="I0USJ1"/>